<comment type="caution">
    <text evidence="7">The sequence shown here is derived from an EMBL/GenBank/DDBJ whole genome shotgun (WGS) entry which is preliminary data.</text>
</comment>
<evidence type="ECO:0000259" key="5">
    <source>
        <dbReference type="SMART" id="SM00249"/>
    </source>
</evidence>
<dbReference type="InterPro" id="IPR053051">
    <property type="entry name" value="HDAC_complex_subunit"/>
</dbReference>
<evidence type="ECO:0000256" key="1">
    <source>
        <dbReference type="ARBA" id="ARBA00022723"/>
    </source>
</evidence>
<name>A0A8H3V7J7_VENIN</name>
<dbReference type="InterPro" id="IPR013083">
    <property type="entry name" value="Znf_RING/FYVE/PHD"/>
</dbReference>
<feature type="region of interest" description="Disordered" evidence="4">
    <location>
        <begin position="1"/>
        <end position="144"/>
    </location>
</feature>
<feature type="compositionally biased region" description="Polar residues" evidence="4">
    <location>
        <begin position="469"/>
        <end position="480"/>
    </location>
</feature>
<dbReference type="Proteomes" id="UP000490939">
    <property type="component" value="Unassembled WGS sequence"/>
</dbReference>
<dbReference type="InterPro" id="IPR019786">
    <property type="entry name" value="Zinc_finger_PHD-type_CS"/>
</dbReference>
<evidence type="ECO:0000256" key="3">
    <source>
        <dbReference type="ARBA" id="ARBA00022833"/>
    </source>
</evidence>
<reference evidence="7 9" key="1">
    <citation type="submission" date="2018-12" db="EMBL/GenBank/DDBJ databases">
        <title>Venturia inaequalis Genome Resource.</title>
        <authorList>
            <person name="Lichtner F.J."/>
        </authorList>
    </citation>
    <scope>NUCLEOTIDE SEQUENCE [LARGE SCALE GENOMIC DNA]</scope>
    <source>
        <strain evidence="7 9">120213</strain>
        <strain evidence="6">Bline_iso_100314</strain>
        <strain evidence="8 10">DMI_063113</strain>
    </source>
</reference>
<dbReference type="GO" id="GO:0061186">
    <property type="term" value="P:negative regulation of silent mating-type cassette heterochromatin formation"/>
    <property type="evidence" value="ECO:0007669"/>
    <property type="project" value="TreeGrafter"/>
</dbReference>
<dbReference type="EMBL" id="WNWR01000022">
    <property type="protein sequence ID" value="KAE9993737.1"/>
    <property type="molecule type" value="Genomic_DNA"/>
</dbReference>
<organism evidence="7 9">
    <name type="scientific">Venturia inaequalis</name>
    <name type="common">Apple scab fungus</name>
    <dbReference type="NCBI Taxonomy" id="5025"/>
    <lineage>
        <taxon>Eukaryota</taxon>
        <taxon>Fungi</taxon>
        <taxon>Dikarya</taxon>
        <taxon>Ascomycota</taxon>
        <taxon>Pezizomycotina</taxon>
        <taxon>Dothideomycetes</taxon>
        <taxon>Pleosporomycetidae</taxon>
        <taxon>Venturiales</taxon>
        <taxon>Venturiaceae</taxon>
        <taxon>Venturia</taxon>
    </lineage>
</organism>
<dbReference type="Proteomes" id="UP000433883">
    <property type="component" value="Unassembled WGS sequence"/>
</dbReference>
<feature type="compositionally biased region" description="Polar residues" evidence="4">
    <location>
        <begin position="529"/>
        <end position="541"/>
    </location>
</feature>
<feature type="compositionally biased region" description="Basic and acidic residues" evidence="4">
    <location>
        <begin position="361"/>
        <end position="380"/>
    </location>
</feature>
<feature type="compositionally biased region" description="Basic and acidic residues" evidence="4">
    <location>
        <begin position="279"/>
        <end position="289"/>
    </location>
</feature>
<feature type="region of interest" description="Disordered" evidence="4">
    <location>
        <begin position="210"/>
        <end position="549"/>
    </location>
</feature>
<keyword evidence="2" id="KW-0863">Zinc-finger</keyword>
<keyword evidence="10" id="KW-1185">Reference proteome</keyword>
<dbReference type="Pfam" id="PF20826">
    <property type="entry name" value="PHD_5"/>
    <property type="match status" value="1"/>
</dbReference>
<dbReference type="GO" id="GO:0070210">
    <property type="term" value="C:Rpd3L-Expanded complex"/>
    <property type="evidence" value="ECO:0007669"/>
    <property type="project" value="TreeGrafter"/>
</dbReference>
<dbReference type="Proteomes" id="UP000447873">
    <property type="component" value="Unassembled WGS sequence"/>
</dbReference>
<dbReference type="GO" id="GO:0033698">
    <property type="term" value="C:Rpd3L complex"/>
    <property type="evidence" value="ECO:0007669"/>
    <property type="project" value="TreeGrafter"/>
</dbReference>
<proteinExistence type="predicted"/>
<feature type="compositionally biased region" description="Polar residues" evidence="4">
    <location>
        <begin position="322"/>
        <end position="335"/>
    </location>
</feature>
<accession>A0A8H3V7J7</accession>
<dbReference type="PROSITE" id="PS01359">
    <property type="entry name" value="ZF_PHD_1"/>
    <property type="match status" value="1"/>
</dbReference>
<evidence type="ECO:0000256" key="2">
    <source>
        <dbReference type="ARBA" id="ARBA00022771"/>
    </source>
</evidence>
<dbReference type="InterPro" id="IPR001965">
    <property type="entry name" value="Znf_PHD"/>
</dbReference>
<evidence type="ECO:0000313" key="8">
    <source>
        <dbReference type="EMBL" id="KAE9993737.1"/>
    </source>
</evidence>
<keyword evidence="1" id="KW-0479">Metal-binding</keyword>
<evidence type="ECO:0000313" key="7">
    <source>
        <dbReference type="EMBL" id="KAE9983510.1"/>
    </source>
</evidence>
<protein>
    <recommendedName>
        <fullName evidence="5">Zinc finger PHD-type domain-containing protein</fullName>
    </recommendedName>
</protein>
<dbReference type="GO" id="GO:0008270">
    <property type="term" value="F:zinc ion binding"/>
    <property type="evidence" value="ECO:0007669"/>
    <property type="project" value="UniProtKB-KW"/>
</dbReference>
<evidence type="ECO:0000256" key="4">
    <source>
        <dbReference type="SAM" id="MobiDB-lite"/>
    </source>
</evidence>
<feature type="compositionally biased region" description="Polar residues" evidence="4">
    <location>
        <begin position="42"/>
        <end position="62"/>
    </location>
</feature>
<evidence type="ECO:0000313" key="10">
    <source>
        <dbReference type="Proteomes" id="UP000490939"/>
    </source>
</evidence>
<feature type="domain" description="Zinc finger PHD-type" evidence="5">
    <location>
        <begin position="111"/>
        <end position="184"/>
    </location>
</feature>
<dbReference type="SMART" id="SM00249">
    <property type="entry name" value="PHD"/>
    <property type="match status" value="1"/>
</dbReference>
<dbReference type="InterPro" id="IPR011011">
    <property type="entry name" value="Znf_FYVE_PHD"/>
</dbReference>
<feature type="compositionally biased region" description="Basic residues" evidence="4">
    <location>
        <begin position="483"/>
        <end position="494"/>
    </location>
</feature>
<dbReference type="GO" id="GO:0061188">
    <property type="term" value="P:negative regulation of rDNA heterochromatin formation"/>
    <property type="evidence" value="ECO:0007669"/>
    <property type="project" value="TreeGrafter"/>
</dbReference>
<sequence>MPRAAATSPRRSVRARQQPSIAPSQTNSVSSNSSNRAERNTRQVTKPASPQKSSTPQSLSSEEVSEPTRAGNSEPPQPRRSKRQLDIDEEDTTKQGEAVEEEVNEDEETTRCMCAQLEYPGPPADAPAGSARGGKNASPPDELSDEISGLFIQCDDCLVWQHGGCVSIMEQSAVPDNYYCEECKPDLHQIFKSTTGQKYSRYLPVWEKTHPKPPRKLSIVKDTIETAKPAGKEKDKEKEKEKEKDKERAPRTNASASAEPFGKRRSTMNSRAAYDEDEVLRKVLEESKAEGTSVTDGGASRKGKRTRDDSEDVRSGVKRQRTLSSAGSLSRSEAGSSDEEGQDTTSNKGTKKTPRGAAARSQKEKEQREQREKERVEAASKRKGRADRRRAEDAESEQPEEPAIKPSSNAKSSPTNEKTPETPIPTPAPIPSKRGGKRPGAGRGRGNHHAATDHDPRPTPIDTEMTEAGPSNHTPITNGTGKRGGRKAAQHHHHSTDQTTDSDKDVPMTNGISTSTDGEVNGNGRGPTSDPSTNHTPSTTSKGKEPSMLELKRRAMAMIDYMDRAQVDIARRVQKDAGDAAKRLGLSPATSPSALVAAFSSNGITRDEMPGVGDILHVQGLRERLVGWQAEYGGGAAAAAAAAAAAQ</sequence>
<dbReference type="AlphaFoldDB" id="A0A8H3V7J7"/>
<dbReference type="PANTHER" id="PTHR47793">
    <property type="entry name" value="HISTONE DEACETYLASE COMPLEX SUBUNIT CTI6"/>
    <property type="match status" value="1"/>
</dbReference>
<dbReference type="Gene3D" id="3.30.40.10">
    <property type="entry name" value="Zinc/RING finger domain, C3HC4 (zinc finger)"/>
    <property type="match status" value="1"/>
</dbReference>
<dbReference type="EMBL" id="WNWS01000061">
    <property type="protein sequence ID" value="KAE9983510.1"/>
    <property type="molecule type" value="Genomic_DNA"/>
</dbReference>
<dbReference type="PANTHER" id="PTHR47793:SF1">
    <property type="entry name" value="HISTONE DEACETYLASE COMPLEX SUBUNIT CTI6"/>
    <property type="match status" value="1"/>
</dbReference>
<feature type="compositionally biased region" description="Basic and acidic residues" evidence="4">
    <location>
        <begin position="306"/>
        <end position="315"/>
    </location>
</feature>
<feature type="compositionally biased region" description="Basic and acidic residues" evidence="4">
    <location>
        <begin position="222"/>
        <end position="250"/>
    </location>
</feature>
<gene>
    <name evidence="6" type="ORF">BLS_003740</name>
    <name evidence="8" type="ORF">EG327_003499</name>
    <name evidence="7" type="ORF">EG328_009850</name>
</gene>
<keyword evidence="3" id="KW-0862">Zinc</keyword>
<evidence type="ECO:0000313" key="6">
    <source>
        <dbReference type="EMBL" id="KAE9973163.1"/>
    </source>
</evidence>
<dbReference type="SUPFAM" id="SSF57903">
    <property type="entry name" value="FYVE/PHD zinc finger"/>
    <property type="match status" value="1"/>
</dbReference>
<feature type="compositionally biased region" description="Acidic residues" evidence="4">
    <location>
        <begin position="98"/>
        <end position="108"/>
    </location>
</feature>
<evidence type="ECO:0000313" key="9">
    <source>
        <dbReference type="Proteomes" id="UP000447873"/>
    </source>
</evidence>
<dbReference type="EMBL" id="WNWQ01000241">
    <property type="protein sequence ID" value="KAE9973163.1"/>
    <property type="molecule type" value="Genomic_DNA"/>
</dbReference>
<feature type="compositionally biased region" description="Polar residues" evidence="4">
    <location>
        <begin position="15"/>
        <end position="26"/>
    </location>
</feature>